<dbReference type="Gene3D" id="3.40.710.10">
    <property type="entry name" value="DD-peptidase/beta-lactamase superfamily"/>
    <property type="match status" value="1"/>
</dbReference>
<dbReference type="Pfam" id="PF20773">
    <property type="entry name" value="InhA-like_MAM"/>
    <property type="match status" value="1"/>
</dbReference>
<name>A0A542E5G2_9MICO</name>
<evidence type="ECO:0000313" key="5">
    <source>
        <dbReference type="EMBL" id="TQJ10524.1"/>
    </source>
</evidence>
<keyword evidence="1" id="KW-0378">Hydrolase</keyword>
<dbReference type="RefSeq" id="WP_141849738.1">
    <property type="nucleotide sequence ID" value="NZ_BAAAPR010000012.1"/>
</dbReference>
<reference evidence="5 6" key="1">
    <citation type="submission" date="2019-06" db="EMBL/GenBank/DDBJ databases">
        <title>Sequencing the genomes of 1000 actinobacteria strains.</title>
        <authorList>
            <person name="Klenk H.-P."/>
        </authorList>
    </citation>
    <scope>NUCLEOTIDE SEQUENCE [LARGE SCALE GENOMIC DNA]</scope>
    <source>
        <strain evidence="5 6">DSM 18607</strain>
    </source>
</reference>
<dbReference type="EMBL" id="VFMN01000001">
    <property type="protein sequence ID" value="TQJ10524.1"/>
    <property type="molecule type" value="Genomic_DNA"/>
</dbReference>
<keyword evidence="6" id="KW-1185">Reference proteome</keyword>
<dbReference type="PANTHER" id="PTHR43283">
    <property type="entry name" value="BETA-LACTAMASE-RELATED"/>
    <property type="match status" value="1"/>
</dbReference>
<proteinExistence type="predicted"/>
<protein>
    <submittedName>
        <fullName evidence="5">CubicO group peptidase (Beta-lactamase class C family)</fullName>
    </submittedName>
</protein>
<comment type="caution">
    <text evidence="5">The sequence shown here is derived from an EMBL/GenBank/DDBJ whole genome shotgun (WGS) entry which is preliminary data.</text>
</comment>
<organism evidence="5 6">
    <name type="scientific">Lapillicoccus jejuensis</name>
    <dbReference type="NCBI Taxonomy" id="402171"/>
    <lineage>
        <taxon>Bacteria</taxon>
        <taxon>Bacillati</taxon>
        <taxon>Actinomycetota</taxon>
        <taxon>Actinomycetes</taxon>
        <taxon>Micrococcales</taxon>
        <taxon>Intrasporangiaceae</taxon>
        <taxon>Lapillicoccus</taxon>
    </lineage>
</organism>
<dbReference type="PANTHER" id="PTHR43283:SF11">
    <property type="entry name" value="BETA-LACTAMASE-RELATED DOMAIN-CONTAINING PROTEIN"/>
    <property type="match status" value="1"/>
</dbReference>
<feature type="chain" id="PRO_5038425120" evidence="3">
    <location>
        <begin position="26"/>
        <end position="600"/>
    </location>
</feature>
<evidence type="ECO:0000256" key="3">
    <source>
        <dbReference type="SAM" id="SignalP"/>
    </source>
</evidence>
<dbReference type="InterPro" id="IPR050789">
    <property type="entry name" value="Diverse_Enzym_Activities"/>
</dbReference>
<evidence type="ECO:0000256" key="1">
    <source>
        <dbReference type="ARBA" id="ARBA00022801"/>
    </source>
</evidence>
<evidence type="ECO:0000313" key="6">
    <source>
        <dbReference type="Proteomes" id="UP000317893"/>
    </source>
</evidence>
<sequence length="600" mass="63562">MSTLPRRHVLSAGLGLGLLPLRVSAARAAGTAPGGSDAAQPEHTGRAGGSPARHAGGVSVRFSDPATVLRDARPESVGLASQPIAAATKAVRAGEQRPATGWALFPGASALMGYHGKVVGTDASGFSYLWQDASTMAPPAQRIRTGRGTVYDLASCSKLFTSITVVQLIEAGLVELEAPVARYLPEFAANGKEAVTVRQCLTHTSGFVAWLPLWSAYDTVAERIQAVMDQPLDNPPGTVYLYSDLNLITLGVLVQRMTGKPLDQVVRERITRPLGMSSTGYNPVENGWATRTQIAATEYQTAPPRGMVWGSVHDENAWSLDGVAGHAGVFSTVDDLSVLCQALLNGGTYRGRRILSQESVRLMVTDFNQAFPGDAHGLGFELDQRWYMQGMSSPVTAGHTGYTGTSVVVDFDAQGFAILLTNRVHPVRTGPSTNPARRAWAQGLALAQPVQPVAGRTAWFTGVTDATTSTLTATLTRPAPAGARLSFDTWLDMEETDPLTLETTSDGTTWTALPFTLRDRGTVTQTDGTVALSGVRAWEQARADLPAGATAVRWRMVTDALYLGRGVYVDSVRAVGGGVLLDGEEDASAFVADGWVAAAR</sequence>
<feature type="region of interest" description="Disordered" evidence="2">
    <location>
        <begin position="29"/>
        <end position="59"/>
    </location>
</feature>
<gene>
    <name evidence="5" type="ORF">FB458_3650</name>
</gene>
<dbReference type="InterPro" id="IPR001466">
    <property type="entry name" value="Beta-lactam-related"/>
</dbReference>
<dbReference type="InterPro" id="IPR012338">
    <property type="entry name" value="Beta-lactam/transpept-like"/>
</dbReference>
<dbReference type="SUPFAM" id="SSF56601">
    <property type="entry name" value="beta-lactamase/transpeptidase-like"/>
    <property type="match status" value="1"/>
</dbReference>
<evidence type="ECO:0000256" key="2">
    <source>
        <dbReference type="SAM" id="MobiDB-lite"/>
    </source>
</evidence>
<keyword evidence="3" id="KW-0732">Signal</keyword>
<dbReference type="OrthoDB" id="9809635at2"/>
<evidence type="ECO:0000259" key="4">
    <source>
        <dbReference type="Pfam" id="PF00144"/>
    </source>
</evidence>
<dbReference type="AlphaFoldDB" id="A0A542E5G2"/>
<dbReference type="GO" id="GO:0016787">
    <property type="term" value="F:hydrolase activity"/>
    <property type="evidence" value="ECO:0007669"/>
    <property type="project" value="UniProtKB-KW"/>
</dbReference>
<feature type="signal peptide" evidence="3">
    <location>
        <begin position="1"/>
        <end position="25"/>
    </location>
</feature>
<dbReference type="Proteomes" id="UP000317893">
    <property type="component" value="Unassembled WGS sequence"/>
</dbReference>
<feature type="domain" description="Beta-lactamase-related" evidence="4">
    <location>
        <begin position="105"/>
        <end position="438"/>
    </location>
</feature>
<dbReference type="Pfam" id="PF00144">
    <property type="entry name" value="Beta-lactamase"/>
    <property type="match status" value="1"/>
</dbReference>
<accession>A0A542E5G2</accession>